<comment type="caution">
    <text evidence="11">The sequence shown here is derived from an EMBL/GenBank/DDBJ whole genome shotgun (WGS) entry which is preliminary data.</text>
</comment>
<dbReference type="PROSITE" id="PS51192">
    <property type="entry name" value="HELICASE_ATP_BIND_1"/>
    <property type="match status" value="1"/>
</dbReference>
<feature type="short sequence motif" description="Q motif" evidence="6">
    <location>
        <begin position="178"/>
        <end position="206"/>
    </location>
</feature>
<feature type="region of interest" description="Disordered" evidence="7">
    <location>
        <begin position="621"/>
        <end position="672"/>
    </location>
</feature>
<reference evidence="11" key="1">
    <citation type="journal article" date="2020" name="Fungal Divers.">
        <title>Resolving the Mortierellaceae phylogeny through synthesis of multi-gene phylogenetics and phylogenomics.</title>
        <authorList>
            <person name="Vandepol N."/>
            <person name="Liber J."/>
            <person name="Desiro A."/>
            <person name="Na H."/>
            <person name="Kennedy M."/>
            <person name="Barry K."/>
            <person name="Grigoriev I.V."/>
            <person name="Miller A.N."/>
            <person name="O'Donnell K."/>
            <person name="Stajich J.E."/>
            <person name="Bonito G."/>
        </authorList>
    </citation>
    <scope>NUCLEOTIDE SEQUENCE</scope>
    <source>
        <strain evidence="11">KOD1015</strain>
    </source>
</reference>
<dbReference type="GO" id="GO:0016787">
    <property type="term" value="F:hydrolase activity"/>
    <property type="evidence" value="ECO:0007669"/>
    <property type="project" value="UniProtKB-KW"/>
</dbReference>
<dbReference type="CDD" id="cd00268">
    <property type="entry name" value="DEADc"/>
    <property type="match status" value="1"/>
</dbReference>
<dbReference type="GO" id="GO:0003676">
    <property type="term" value="F:nucleic acid binding"/>
    <property type="evidence" value="ECO:0007669"/>
    <property type="project" value="InterPro"/>
</dbReference>
<dbReference type="GO" id="GO:0003724">
    <property type="term" value="F:RNA helicase activity"/>
    <property type="evidence" value="ECO:0007669"/>
    <property type="project" value="UniProtKB-EC"/>
</dbReference>
<evidence type="ECO:0000256" key="4">
    <source>
        <dbReference type="ARBA" id="ARBA00022806"/>
    </source>
</evidence>
<feature type="domain" description="Helicase ATP-binding" evidence="8">
    <location>
        <begin position="209"/>
        <end position="398"/>
    </location>
</feature>
<protein>
    <recommendedName>
        <fullName evidence="1">RNA helicase</fullName>
        <ecNumber evidence="1">3.6.4.13</ecNumber>
    </recommendedName>
</protein>
<evidence type="ECO:0000259" key="10">
    <source>
        <dbReference type="PROSITE" id="PS51195"/>
    </source>
</evidence>
<keyword evidence="4" id="KW-0347">Helicase</keyword>
<dbReference type="EMBL" id="JAABOA010000058">
    <property type="protein sequence ID" value="KAF9586220.1"/>
    <property type="molecule type" value="Genomic_DNA"/>
</dbReference>
<dbReference type="InterPro" id="IPR044742">
    <property type="entry name" value="DEAD/DEAH_RhlB"/>
</dbReference>
<evidence type="ECO:0000256" key="7">
    <source>
        <dbReference type="SAM" id="MobiDB-lite"/>
    </source>
</evidence>
<name>A0A9P6G4S2_9FUNG</name>
<accession>A0A9P6G4S2</accession>
<dbReference type="PROSITE" id="PS51195">
    <property type="entry name" value="Q_MOTIF"/>
    <property type="match status" value="1"/>
</dbReference>
<dbReference type="OrthoDB" id="18170at2759"/>
<dbReference type="AlphaFoldDB" id="A0A9P6G4S2"/>
<sequence>MLLNDPMFVPRSVSRQKGIARANLPTLANVRAASSAQILSVPTHPRSPWDHGQMQLVESQQTNISTIPTLSTRAISETWIAGSSTIPQNQSQDTFLLDSDQHNAQGTETAAGTQMAEGSSERPPPLSKPSYYNTRMICSITGYTKSPRMLTMTTKEAADLRARHHIQVQGKHVPPPIESFDECKLPPKLHLNLLENGYSQPTPVQTQAIPAGLLGRDMLISAATGAGKTASFLIPVLSHVYGLSQVYCKSTLPSTEATQGPFAIIFVPTRELAMQIESNIKQMVRGMPNMLTALLVGGQAMVNQVYRLKQNIQVAIATPGRLVDIMAKHPEISFSNVFCLVLDEVDMMFSMGFGKQVKRLLDTLPEPPNGRQALMCSATIPRQVQKMAMQYLVDPLQIRIYDPSIITNMDPPSTPSKTAHTKHEDVFSPSSRIKQTILWVENKSKKNQLFSLLRDKNYFRPPVLIFVDSRVGADLLAKAIQLKCPEITAASIHGEKHQDERTSVINSIADGTTSVVVATGLLARGLNLQVATVINFDMAPTIQDYVHRVGRANPDIATKASTGLRKGPKLGGMSWAITFINEDHMSLLSEFANMLHGLGIERVTPLPQQLKRLVIEKPVGKKAIGSNRQTSSQNPGSKATSQMQAKPTLLLPPKRRLDGEGSKGNRNKQRRL</sequence>
<evidence type="ECO:0000256" key="3">
    <source>
        <dbReference type="ARBA" id="ARBA00022801"/>
    </source>
</evidence>
<dbReference type="InterPro" id="IPR027417">
    <property type="entry name" value="P-loop_NTPase"/>
</dbReference>
<evidence type="ECO:0000256" key="6">
    <source>
        <dbReference type="PROSITE-ProRule" id="PRU00552"/>
    </source>
</evidence>
<dbReference type="CDD" id="cd18787">
    <property type="entry name" value="SF2_C_DEAD"/>
    <property type="match status" value="1"/>
</dbReference>
<dbReference type="Gene3D" id="3.40.50.300">
    <property type="entry name" value="P-loop containing nucleotide triphosphate hydrolases"/>
    <property type="match status" value="2"/>
</dbReference>
<dbReference type="PANTHER" id="PTHR47958">
    <property type="entry name" value="ATP-DEPENDENT RNA HELICASE DBP3"/>
    <property type="match status" value="1"/>
</dbReference>
<dbReference type="InterPro" id="IPR014001">
    <property type="entry name" value="Helicase_ATP-bd"/>
</dbReference>
<dbReference type="Pfam" id="PF00271">
    <property type="entry name" value="Helicase_C"/>
    <property type="match status" value="1"/>
</dbReference>
<keyword evidence="2" id="KW-0547">Nucleotide-binding</keyword>
<organism evidence="11 12">
    <name type="scientific">Lunasporangiospora selenospora</name>
    <dbReference type="NCBI Taxonomy" id="979761"/>
    <lineage>
        <taxon>Eukaryota</taxon>
        <taxon>Fungi</taxon>
        <taxon>Fungi incertae sedis</taxon>
        <taxon>Mucoromycota</taxon>
        <taxon>Mortierellomycotina</taxon>
        <taxon>Mortierellomycetes</taxon>
        <taxon>Mortierellales</taxon>
        <taxon>Mortierellaceae</taxon>
        <taxon>Lunasporangiospora</taxon>
    </lineage>
</organism>
<proteinExistence type="predicted"/>
<dbReference type="InterPro" id="IPR011545">
    <property type="entry name" value="DEAD/DEAH_box_helicase_dom"/>
</dbReference>
<evidence type="ECO:0000256" key="1">
    <source>
        <dbReference type="ARBA" id="ARBA00012552"/>
    </source>
</evidence>
<feature type="region of interest" description="Disordered" evidence="7">
    <location>
        <begin position="107"/>
        <end position="130"/>
    </location>
</feature>
<dbReference type="SMART" id="SM00490">
    <property type="entry name" value="HELICc"/>
    <property type="match status" value="1"/>
</dbReference>
<dbReference type="Proteomes" id="UP000780801">
    <property type="component" value="Unassembled WGS sequence"/>
</dbReference>
<dbReference type="EC" id="3.6.4.13" evidence="1"/>
<evidence type="ECO:0000259" key="8">
    <source>
        <dbReference type="PROSITE" id="PS51192"/>
    </source>
</evidence>
<gene>
    <name evidence="11" type="primary">DDX59</name>
    <name evidence="11" type="ORF">BGW38_008430</name>
</gene>
<dbReference type="InterPro" id="IPR001650">
    <property type="entry name" value="Helicase_C-like"/>
</dbReference>
<dbReference type="Pfam" id="PF00270">
    <property type="entry name" value="DEAD"/>
    <property type="match status" value="1"/>
</dbReference>
<feature type="compositionally biased region" description="Polar residues" evidence="7">
    <location>
        <begin position="626"/>
        <end position="645"/>
    </location>
</feature>
<dbReference type="GO" id="GO:0005524">
    <property type="term" value="F:ATP binding"/>
    <property type="evidence" value="ECO:0007669"/>
    <property type="project" value="UniProtKB-KW"/>
</dbReference>
<dbReference type="PROSITE" id="PS51194">
    <property type="entry name" value="HELICASE_CTER"/>
    <property type="match status" value="1"/>
</dbReference>
<keyword evidence="3" id="KW-0378">Hydrolase</keyword>
<evidence type="ECO:0000313" key="11">
    <source>
        <dbReference type="EMBL" id="KAF9586220.1"/>
    </source>
</evidence>
<keyword evidence="5" id="KW-0067">ATP-binding</keyword>
<evidence type="ECO:0000259" key="9">
    <source>
        <dbReference type="PROSITE" id="PS51194"/>
    </source>
</evidence>
<dbReference type="SMART" id="SM00487">
    <property type="entry name" value="DEXDc"/>
    <property type="match status" value="1"/>
</dbReference>
<keyword evidence="12" id="KW-1185">Reference proteome</keyword>
<evidence type="ECO:0000256" key="2">
    <source>
        <dbReference type="ARBA" id="ARBA00022741"/>
    </source>
</evidence>
<feature type="domain" description="Helicase C-terminal" evidence="9">
    <location>
        <begin position="432"/>
        <end position="614"/>
    </location>
</feature>
<feature type="domain" description="DEAD-box RNA helicase Q" evidence="10">
    <location>
        <begin position="178"/>
        <end position="206"/>
    </location>
</feature>
<dbReference type="InterPro" id="IPR014014">
    <property type="entry name" value="RNA_helicase_DEAD_Q_motif"/>
</dbReference>
<evidence type="ECO:0000256" key="5">
    <source>
        <dbReference type="ARBA" id="ARBA00022840"/>
    </source>
</evidence>
<evidence type="ECO:0000313" key="12">
    <source>
        <dbReference type="Proteomes" id="UP000780801"/>
    </source>
</evidence>
<dbReference type="SUPFAM" id="SSF52540">
    <property type="entry name" value="P-loop containing nucleoside triphosphate hydrolases"/>
    <property type="match status" value="2"/>
</dbReference>